<evidence type="ECO:0000313" key="7">
    <source>
        <dbReference type="Proteomes" id="UP000024635"/>
    </source>
</evidence>
<feature type="compositionally biased region" description="Basic and acidic residues" evidence="4">
    <location>
        <begin position="146"/>
        <end position="156"/>
    </location>
</feature>
<reference evidence="7" key="1">
    <citation type="journal article" date="2015" name="Nat. Genet.">
        <title>The genome and transcriptome of the zoonotic hookworm Ancylostoma ceylanicum identify infection-specific gene families.</title>
        <authorList>
            <person name="Schwarz E.M."/>
            <person name="Hu Y."/>
            <person name="Antoshechkin I."/>
            <person name="Miller M.M."/>
            <person name="Sternberg P.W."/>
            <person name="Aroian R.V."/>
        </authorList>
    </citation>
    <scope>NUCLEOTIDE SEQUENCE</scope>
    <source>
        <strain evidence="7">HY135</strain>
    </source>
</reference>
<protein>
    <recommendedName>
        <fullName evidence="5">Ubiquitin-like domain-containing protein</fullName>
    </recommendedName>
</protein>
<keyword evidence="1" id="KW-0479">Metal-binding</keyword>
<feature type="region of interest" description="Disordered" evidence="4">
    <location>
        <begin position="263"/>
        <end position="300"/>
    </location>
</feature>
<comment type="caution">
    <text evidence="6">The sequence shown here is derived from an EMBL/GenBank/DDBJ whole genome shotgun (WGS) entry which is preliminary data.</text>
</comment>
<keyword evidence="3" id="KW-0862">Zinc</keyword>
<dbReference type="SMART" id="SM00154">
    <property type="entry name" value="ZnF_AN1"/>
    <property type="match status" value="1"/>
</dbReference>
<evidence type="ECO:0000256" key="3">
    <source>
        <dbReference type="ARBA" id="ARBA00022833"/>
    </source>
</evidence>
<organism evidence="6 7">
    <name type="scientific">Ancylostoma ceylanicum</name>
    <dbReference type="NCBI Taxonomy" id="53326"/>
    <lineage>
        <taxon>Eukaryota</taxon>
        <taxon>Metazoa</taxon>
        <taxon>Ecdysozoa</taxon>
        <taxon>Nematoda</taxon>
        <taxon>Chromadorea</taxon>
        <taxon>Rhabditida</taxon>
        <taxon>Rhabditina</taxon>
        <taxon>Rhabditomorpha</taxon>
        <taxon>Strongyloidea</taxon>
        <taxon>Ancylostomatidae</taxon>
        <taxon>Ancylostomatinae</taxon>
        <taxon>Ancylostoma</taxon>
    </lineage>
</organism>
<dbReference type="InterPro" id="IPR000058">
    <property type="entry name" value="Znf_AN1"/>
</dbReference>
<dbReference type="EMBL" id="JARK01001340">
    <property type="protein sequence ID" value="EYC31533.1"/>
    <property type="molecule type" value="Genomic_DNA"/>
</dbReference>
<dbReference type="AlphaFoldDB" id="A0A016VXT8"/>
<name>A0A016VXT8_9BILA</name>
<evidence type="ECO:0000256" key="2">
    <source>
        <dbReference type="ARBA" id="ARBA00022771"/>
    </source>
</evidence>
<proteinExistence type="predicted"/>
<dbReference type="InterPro" id="IPR000626">
    <property type="entry name" value="Ubiquitin-like_dom"/>
</dbReference>
<feature type="region of interest" description="Disordered" evidence="4">
    <location>
        <begin position="108"/>
        <end position="156"/>
    </location>
</feature>
<gene>
    <name evidence="6" type="primary">Acey_s0004.g2203</name>
    <name evidence="6" type="ORF">Y032_0004g2203</name>
</gene>
<dbReference type="Gene3D" id="3.10.20.90">
    <property type="entry name" value="Phosphatidylinositol 3-kinase Catalytic Subunit, Chain A, domain 1"/>
    <property type="match status" value="1"/>
</dbReference>
<sequence length="373" mass="41030">MSLTPVDIWIESVTGERWLERVRLFETIGELKKKVWRRKRIVPSRQAIVSFSANFPVPVAFSISEIYLVFAGRSLPDAVEMDTVGIREGSTLKLVVVARSGPITGREQDESLLLSDEVSDREHRRRSRRGCSAAEDTSAKESSAGETEREHDLDDHKRLAIRVTGVAVTGGSRHSRRARTNSQGAAKDLLAVYDDECGPVVEGPQPSGASNSLGALGLTLEKFENLRVDSPTGDEVLSEDPSELSSGVIVCDLTNEFRRQKVRRHRHLPAPSTCRQRARSKPRVAHREGSSSDDNETNHAPPVVFALPVRRGVSSRAMRSVAIRGGAARCSVCAFRINSAFNCRCGKTLCSRHRAAQSHTCSKVRAKLQQVSD</sequence>
<dbReference type="Gene3D" id="4.10.1110.10">
    <property type="entry name" value="AN1-like Zinc finger"/>
    <property type="match status" value="1"/>
</dbReference>
<dbReference type="InterPro" id="IPR035896">
    <property type="entry name" value="AN1-like_Znf"/>
</dbReference>
<keyword evidence="7" id="KW-1185">Reference proteome</keyword>
<evidence type="ECO:0000256" key="1">
    <source>
        <dbReference type="ARBA" id="ARBA00022723"/>
    </source>
</evidence>
<keyword evidence="2" id="KW-0863">Zinc-finger</keyword>
<evidence type="ECO:0000256" key="4">
    <source>
        <dbReference type="SAM" id="MobiDB-lite"/>
    </source>
</evidence>
<dbReference type="InterPro" id="IPR029071">
    <property type="entry name" value="Ubiquitin-like_domsf"/>
</dbReference>
<evidence type="ECO:0000313" key="6">
    <source>
        <dbReference type="EMBL" id="EYC31533.1"/>
    </source>
</evidence>
<dbReference type="OrthoDB" id="756206at2759"/>
<dbReference type="SUPFAM" id="SSF54236">
    <property type="entry name" value="Ubiquitin-like"/>
    <property type="match status" value="1"/>
</dbReference>
<dbReference type="STRING" id="53326.A0A016VXT8"/>
<dbReference type="SUPFAM" id="SSF118310">
    <property type="entry name" value="AN1-like Zinc finger"/>
    <property type="match status" value="1"/>
</dbReference>
<accession>A0A016VXT8</accession>
<feature type="domain" description="Ubiquitin-like" evidence="5">
    <location>
        <begin position="6"/>
        <end position="101"/>
    </location>
</feature>
<evidence type="ECO:0000259" key="5">
    <source>
        <dbReference type="PROSITE" id="PS50053"/>
    </source>
</evidence>
<dbReference type="Proteomes" id="UP000024635">
    <property type="component" value="Unassembled WGS sequence"/>
</dbReference>
<dbReference type="PROSITE" id="PS50053">
    <property type="entry name" value="UBIQUITIN_2"/>
    <property type="match status" value="1"/>
</dbReference>
<dbReference type="GO" id="GO:0008270">
    <property type="term" value="F:zinc ion binding"/>
    <property type="evidence" value="ECO:0007669"/>
    <property type="project" value="UniProtKB-KW"/>
</dbReference>